<dbReference type="RefSeq" id="WP_280945007.1">
    <property type="nucleotide sequence ID" value="NZ_CP123772.1"/>
</dbReference>
<accession>A0ABY8PMG8</accession>
<dbReference type="PROSITE" id="PS51257">
    <property type="entry name" value="PROKAR_LIPOPROTEIN"/>
    <property type="match status" value="1"/>
</dbReference>
<dbReference type="EMBL" id="CP123772">
    <property type="protein sequence ID" value="WGO96424.1"/>
    <property type="molecule type" value="Genomic_DNA"/>
</dbReference>
<keyword evidence="1" id="KW-0732">Signal</keyword>
<geneLocation type="plasmid" evidence="2 3">
    <name>unnamed</name>
</geneLocation>
<feature type="chain" id="PRO_5047313363" description="Lipoprotein" evidence="1">
    <location>
        <begin position="26"/>
        <end position="149"/>
    </location>
</feature>
<feature type="signal peptide" evidence="1">
    <location>
        <begin position="1"/>
        <end position="25"/>
    </location>
</feature>
<evidence type="ECO:0000313" key="2">
    <source>
        <dbReference type="EMBL" id="WGO96424.1"/>
    </source>
</evidence>
<protein>
    <recommendedName>
        <fullName evidence="4">Lipoprotein</fullName>
    </recommendedName>
</protein>
<evidence type="ECO:0000256" key="1">
    <source>
        <dbReference type="SAM" id="SignalP"/>
    </source>
</evidence>
<keyword evidence="2" id="KW-0614">Plasmid</keyword>
<reference evidence="2 3" key="1">
    <citation type="journal article" date="2012" name="Appl. Soil Ecol.">
        <title>Isolation and characterization of new plant growth-promoting bacterial endophytes.</title>
        <authorList>
            <person name="Rashid S."/>
            <person name="Charles T.C."/>
            <person name="Glick B.R."/>
        </authorList>
    </citation>
    <scope>NUCLEOTIDE SEQUENCE [LARGE SCALE GENOMIC DNA]</scope>
    <source>
        <strain evidence="2 3">YsS1</strain>
        <plasmid evidence="2 3">unnamed</plasmid>
    </source>
</reference>
<name>A0ABY8PMG8_9PSED</name>
<gene>
    <name evidence="2" type="ORF">QCD61_28415</name>
</gene>
<proteinExistence type="predicted"/>
<sequence>MEKLSQLKVLAIVGIAATFACTAHAIQIPTVNLEEECPAYQRGEYTQDQVNSLQQIGVNLSVVCQPFEVRSDAERLAVNMMAQFYSVKESSVHVASTFRGKREGKVRVADENGHVCTFDLMEAPSGAEAPYGWVIANTICVLAGEKKTL</sequence>
<dbReference type="Proteomes" id="UP001227386">
    <property type="component" value="Plasmid unnamed"/>
</dbReference>
<keyword evidence="3" id="KW-1185">Reference proteome</keyword>
<evidence type="ECO:0000313" key="3">
    <source>
        <dbReference type="Proteomes" id="UP001227386"/>
    </source>
</evidence>
<evidence type="ECO:0008006" key="4">
    <source>
        <dbReference type="Google" id="ProtNLM"/>
    </source>
</evidence>
<organism evidence="2 3">
    <name type="scientific">Pseudomonas viciae</name>
    <dbReference type="NCBI Taxonomy" id="2505979"/>
    <lineage>
        <taxon>Bacteria</taxon>
        <taxon>Pseudomonadati</taxon>
        <taxon>Pseudomonadota</taxon>
        <taxon>Gammaproteobacteria</taxon>
        <taxon>Pseudomonadales</taxon>
        <taxon>Pseudomonadaceae</taxon>
        <taxon>Pseudomonas</taxon>
    </lineage>
</organism>